<feature type="compositionally biased region" description="Pro residues" evidence="2">
    <location>
        <begin position="30"/>
        <end position="40"/>
    </location>
</feature>
<keyword evidence="1" id="KW-0732">Signal</keyword>
<feature type="domain" description="Cytochrome c-552/4" evidence="3">
    <location>
        <begin position="251"/>
        <end position="301"/>
    </location>
</feature>
<dbReference type="Gene3D" id="3.90.10.10">
    <property type="entry name" value="Cytochrome C3"/>
    <property type="match status" value="1"/>
</dbReference>
<dbReference type="Proteomes" id="UP001501600">
    <property type="component" value="Unassembled WGS sequence"/>
</dbReference>
<dbReference type="PANTHER" id="PTHR35038">
    <property type="entry name" value="DISSIMILATORY SULFITE REDUCTASE SIRA"/>
    <property type="match status" value="1"/>
</dbReference>
<comment type="caution">
    <text evidence="4">The sequence shown here is derived from an EMBL/GenBank/DDBJ whole genome shotgun (WGS) entry which is preliminary data.</text>
</comment>
<organism evidence="4 5">
    <name type="scientific">Ferrimonas gelatinilytica</name>
    <dbReference type="NCBI Taxonomy" id="1255257"/>
    <lineage>
        <taxon>Bacteria</taxon>
        <taxon>Pseudomonadati</taxon>
        <taxon>Pseudomonadota</taxon>
        <taxon>Gammaproteobacteria</taxon>
        <taxon>Alteromonadales</taxon>
        <taxon>Ferrimonadaceae</taxon>
        <taxon>Ferrimonas</taxon>
    </lineage>
</organism>
<dbReference type="InterPro" id="IPR023155">
    <property type="entry name" value="Cyt_c-552/4"/>
</dbReference>
<dbReference type="Gene3D" id="2.60.40.2810">
    <property type="match status" value="1"/>
</dbReference>
<gene>
    <name evidence="4" type="ORF">GCM10025772_21970</name>
</gene>
<dbReference type="Gene3D" id="1.10.1130.10">
    <property type="entry name" value="Flavocytochrome C3, Chain A"/>
    <property type="match status" value="1"/>
</dbReference>
<evidence type="ECO:0000313" key="5">
    <source>
        <dbReference type="Proteomes" id="UP001501600"/>
    </source>
</evidence>
<evidence type="ECO:0000259" key="3">
    <source>
        <dbReference type="Pfam" id="PF13435"/>
    </source>
</evidence>
<keyword evidence="5" id="KW-1185">Reference proteome</keyword>
<name>A0ABP9SAY4_9GAMM</name>
<dbReference type="Pfam" id="PF17963">
    <property type="entry name" value="Big_9"/>
    <property type="match status" value="1"/>
</dbReference>
<dbReference type="Pfam" id="PF13435">
    <property type="entry name" value="Cytochrome_C554"/>
    <property type="match status" value="1"/>
</dbReference>
<accession>A0ABP9SAY4</accession>
<dbReference type="PROSITE" id="PS51257">
    <property type="entry name" value="PROKAR_LIPOPROTEIN"/>
    <property type="match status" value="1"/>
</dbReference>
<dbReference type="SUPFAM" id="SSF48695">
    <property type="entry name" value="Multiheme cytochromes"/>
    <property type="match status" value="1"/>
</dbReference>
<evidence type="ECO:0000256" key="2">
    <source>
        <dbReference type="SAM" id="MobiDB-lite"/>
    </source>
</evidence>
<sequence>MKAFRKTTLVLMMSAAAMVGCSSDNDKAPTEPPPPPPENTPPVAGDAIRLTDSNRALTINPMLHASDEDQDDILTLVSATSEQGTVTIDADRILFEPKGFVGDAAITYTVSDGTDEASGTITVTVAEAIFAGSQSCLSCHNNSALGDMKSHQLHGHNFKIMKIADDQMPAFPYTDVSGALEQIDNNGNPTDNTLGAPQTYADVSYTSGGYGWKLRWMDKDGYLVTGAQAQHNIHAEALGLDDQIMVNYNAGSVDKPWDCGHCHTTGWKPFDDTLHPHKQDDLPGISGTFVAAGVQCESCHGAGMAHTKDPSTDNITRNAVPRLTADLQSEEMGYGQPVHCAECHTRDGDRNHKNGFVSSFNKAFPDGPEYGARVMVRSGLPRHHQTHDELMAIDPDSGEITGKHYIKFPLYYGAENACAVCHEPHKSTLNQDEDIHQGAVKACTDCHSGDHAKGFNSALHANLDCVTCHMPEVVKNGTAGNVTGDGTPTKEKRGDIRIHTFAIDLYNENGQLQDAEAKDTYMYPYLQQKFACGQCHAEADNYAGKLMQNHGGKMHN</sequence>
<reference evidence="5" key="1">
    <citation type="journal article" date="2019" name="Int. J. Syst. Evol. Microbiol.">
        <title>The Global Catalogue of Microorganisms (GCM) 10K type strain sequencing project: providing services to taxonomists for standard genome sequencing and annotation.</title>
        <authorList>
            <consortium name="The Broad Institute Genomics Platform"/>
            <consortium name="The Broad Institute Genome Sequencing Center for Infectious Disease"/>
            <person name="Wu L."/>
            <person name="Ma J."/>
        </authorList>
    </citation>
    <scope>NUCLEOTIDE SEQUENCE [LARGE SCALE GENOMIC DNA]</scope>
    <source>
        <strain evidence="5">JCM 18720</strain>
    </source>
</reference>
<dbReference type="InterPro" id="IPR036280">
    <property type="entry name" value="Multihaem_cyt_sf"/>
</dbReference>
<dbReference type="InterPro" id="IPR051829">
    <property type="entry name" value="Multiheme_Cytochr_ET"/>
</dbReference>
<evidence type="ECO:0000313" key="4">
    <source>
        <dbReference type="EMBL" id="GAA5192545.1"/>
    </source>
</evidence>
<feature type="region of interest" description="Disordered" evidence="2">
    <location>
        <begin position="22"/>
        <end position="44"/>
    </location>
</feature>
<proteinExistence type="predicted"/>
<protein>
    <recommendedName>
        <fullName evidence="3">Cytochrome c-552/4 domain-containing protein</fullName>
    </recommendedName>
</protein>
<evidence type="ECO:0000256" key="1">
    <source>
        <dbReference type="ARBA" id="ARBA00022729"/>
    </source>
</evidence>
<dbReference type="PANTHER" id="PTHR35038:SF8">
    <property type="entry name" value="C-TYPE POLYHEME CYTOCHROME OMCC"/>
    <property type="match status" value="1"/>
</dbReference>
<dbReference type="EMBL" id="BAABLF010000014">
    <property type="protein sequence ID" value="GAA5192545.1"/>
    <property type="molecule type" value="Genomic_DNA"/>
</dbReference>